<dbReference type="InterPro" id="IPR050717">
    <property type="entry name" value="C2H2-ZF_Transcription_Reg"/>
</dbReference>
<evidence type="ECO:0000256" key="6">
    <source>
        <dbReference type="ARBA" id="ARBA00023242"/>
    </source>
</evidence>
<evidence type="ECO:0000256" key="5">
    <source>
        <dbReference type="ARBA" id="ARBA00022833"/>
    </source>
</evidence>
<keyword evidence="3" id="KW-0677">Repeat</keyword>
<accession>A0AAN8WI02</accession>
<dbReference type="Proteomes" id="UP001381693">
    <property type="component" value="Unassembled WGS sequence"/>
</dbReference>
<dbReference type="GO" id="GO:0000981">
    <property type="term" value="F:DNA-binding transcription factor activity, RNA polymerase II-specific"/>
    <property type="evidence" value="ECO:0007669"/>
    <property type="project" value="TreeGrafter"/>
</dbReference>
<dbReference type="Gene3D" id="3.30.160.60">
    <property type="entry name" value="Classic Zinc Finger"/>
    <property type="match status" value="3"/>
</dbReference>
<evidence type="ECO:0000256" key="7">
    <source>
        <dbReference type="PROSITE-ProRule" id="PRU00042"/>
    </source>
</evidence>
<dbReference type="PANTHER" id="PTHR14196:SF12">
    <property type="entry name" value="ZINC FINGER PROTEIN 208-LIKE"/>
    <property type="match status" value="1"/>
</dbReference>
<comment type="caution">
    <text evidence="9">The sequence shown here is derived from an EMBL/GenBank/DDBJ whole genome shotgun (WGS) entry which is preliminary data.</text>
</comment>
<evidence type="ECO:0000259" key="8">
    <source>
        <dbReference type="PROSITE" id="PS50157"/>
    </source>
</evidence>
<sequence>AKSHNKFEKHDLQYIKLLQGGIGESDPHGFGRHGERSSFRDVAEFTANPQSPNLHQCAYCSYATTRKDNLVVHVRTHTGERPYSCSLCQARFSQKGTLTNHMNTHSDATPFVCSVCSQAFSTNRKLHYHKLKHLKNNYT</sequence>
<dbReference type="PANTHER" id="PTHR14196">
    <property type="entry name" value="ODD-SKIPPED - RELATED"/>
    <property type="match status" value="1"/>
</dbReference>
<dbReference type="Pfam" id="PF00096">
    <property type="entry name" value="zf-C2H2"/>
    <property type="match status" value="1"/>
</dbReference>
<feature type="domain" description="C2H2-type" evidence="8">
    <location>
        <begin position="111"/>
        <end position="138"/>
    </location>
</feature>
<protein>
    <recommendedName>
        <fullName evidence="8">C2H2-type domain-containing protein</fullName>
    </recommendedName>
</protein>
<dbReference type="SMART" id="SM00355">
    <property type="entry name" value="ZnF_C2H2"/>
    <property type="match status" value="3"/>
</dbReference>
<evidence type="ECO:0000313" key="10">
    <source>
        <dbReference type="Proteomes" id="UP001381693"/>
    </source>
</evidence>
<dbReference type="AlphaFoldDB" id="A0AAN8WI02"/>
<gene>
    <name evidence="9" type="ORF">SK128_005339</name>
</gene>
<dbReference type="Pfam" id="PF23611">
    <property type="entry name" value="zf-C2H2_16"/>
    <property type="match status" value="1"/>
</dbReference>
<keyword evidence="6" id="KW-0539">Nucleus</keyword>
<feature type="domain" description="C2H2-type" evidence="8">
    <location>
        <begin position="83"/>
        <end position="110"/>
    </location>
</feature>
<dbReference type="PROSITE" id="PS00028">
    <property type="entry name" value="ZINC_FINGER_C2H2_1"/>
    <property type="match status" value="2"/>
</dbReference>
<feature type="non-terminal residue" evidence="9">
    <location>
        <position position="1"/>
    </location>
</feature>
<keyword evidence="2" id="KW-0479">Metal-binding</keyword>
<dbReference type="FunFam" id="3.30.160.60:FF:000065">
    <property type="entry name" value="B-cell CLL/lymphoma 6, member B"/>
    <property type="match status" value="1"/>
</dbReference>
<name>A0AAN8WI02_HALRR</name>
<comment type="subcellular location">
    <subcellularLocation>
        <location evidence="1">Nucleus</location>
    </subcellularLocation>
</comment>
<evidence type="ECO:0000256" key="4">
    <source>
        <dbReference type="ARBA" id="ARBA00022771"/>
    </source>
</evidence>
<reference evidence="9 10" key="1">
    <citation type="submission" date="2023-11" db="EMBL/GenBank/DDBJ databases">
        <title>Halocaridina rubra genome assembly.</title>
        <authorList>
            <person name="Smith C."/>
        </authorList>
    </citation>
    <scope>NUCLEOTIDE SEQUENCE [LARGE SCALE GENOMIC DNA]</scope>
    <source>
        <strain evidence="9">EP-1</strain>
        <tissue evidence="9">Whole</tissue>
    </source>
</reference>
<evidence type="ECO:0000256" key="3">
    <source>
        <dbReference type="ARBA" id="ARBA00022737"/>
    </source>
</evidence>
<feature type="domain" description="C2H2-type" evidence="8">
    <location>
        <begin position="55"/>
        <end position="82"/>
    </location>
</feature>
<keyword evidence="10" id="KW-1185">Reference proteome</keyword>
<organism evidence="9 10">
    <name type="scientific">Halocaridina rubra</name>
    <name type="common">Hawaiian red shrimp</name>
    <dbReference type="NCBI Taxonomy" id="373956"/>
    <lineage>
        <taxon>Eukaryota</taxon>
        <taxon>Metazoa</taxon>
        <taxon>Ecdysozoa</taxon>
        <taxon>Arthropoda</taxon>
        <taxon>Crustacea</taxon>
        <taxon>Multicrustacea</taxon>
        <taxon>Malacostraca</taxon>
        <taxon>Eumalacostraca</taxon>
        <taxon>Eucarida</taxon>
        <taxon>Decapoda</taxon>
        <taxon>Pleocyemata</taxon>
        <taxon>Caridea</taxon>
        <taxon>Atyoidea</taxon>
        <taxon>Atyidae</taxon>
        <taxon>Halocaridina</taxon>
    </lineage>
</organism>
<evidence type="ECO:0000256" key="1">
    <source>
        <dbReference type="ARBA" id="ARBA00004123"/>
    </source>
</evidence>
<dbReference type="InterPro" id="IPR036236">
    <property type="entry name" value="Znf_C2H2_sf"/>
</dbReference>
<dbReference type="GO" id="GO:0008270">
    <property type="term" value="F:zinc ion binding"/>
    <property type="evidence" value="ECO:0007669"/>
    <property type="project" value="UniProtKB-KW"/>
</dbReference>
<dbReference type="InterPro" id="IPR056438">
    <property type="entry name" value="Znf-C2H2_CTCF"/>
</dbReference>
<dbReference type="GO" id="GO:0000977">
    <property type="term" value="F:RNA polymerase II transcription regulatory region sequence-specific DNA binding"/>
    <property type="evidence" value="ECO:0007669"/>
    <property type="project" value="TreeGrafter"/>
</dbReference>
<dbReference type="FunFam" id="3.30.160.60:FF:000557">
    <property type="entry name" value="zinc finger and SCAN domain-containing protein 29"/>
    <property type="match status" value="1"/>
</dbReference>
<proteinExistence type="predicted"/>
<keyword evidence="4 7" id="KW-0863">Zinc-finger</keyword>
<evidence type="ECO:0000313" key="9">
    <source>
        <dbReference type="EMBL" id="KAK7024365.1"/>
    </source>
</evidence>
<evidence type="ECO:0000256" key="2">
    <source>
        <dbReference type="ARBA" id="ARBA00022723"/>
    </source>
</evidence>
<dbReference type="EMBL" id="JAXCGZ010022774">
    <property type="protein sequence ID" value="KAK7024365.1"/>
    <property type="molecule type" value="Genomic_DNA"/>
</dbReference>
<dbReference type="PROSITE" id="PS50157">
    <property type="entry name" value="ZINC_FINGER_C2H2_2"/>
    <property type="match status" value="3"/>
</dbReference>
<keyword evidence="5" id="KW-0862">Zinc</keyword>
<dbReference type="InterPro" id="IPR013087">
    <property type="entry name" value="Znf_C2H2_type"/>
</dbReference>
<dbReference type="SUPFAM" id="SSF57667">
    <property type="entry name" value="beta-beta-alpha zinc fingers"/>
    <property type="match status" value="2"/>
</dbReference>
<dbReference type="GO" id="GO:0005634">
    <property type="term" value="C:nucleus"/>
    <property type="evidence" value="ECO:0007669"/>
    <property type="project" value="UniProtKB-SubCell"/>
</dbReference>